<dbReference type="EMBL" id="ML996688">
    <property type="protein sequence ID" value="KAF2404694.1"/>
    <property type="molecule type" value="Genomic_DNA"/>
</dbReference>
<proteinExistence type="predicted"/>
<organism evidence="2 3">
    <name type="scientific">Trichodelitschia bisporula</name>
    <dbReference type="NCBI Taxonomy" id="703511"/>
    <lineage>
        <taxon>Eukaryota</taxon>
        <taxon>Fungi</taxon>
        <taxon>Dikarya</taxon>
        <taxon>Ascomycota</taxon>
        <taxon>Pezizomycotina</taxon>
        <taxon>Dothideomycetes</taxon>
        <taxon>Dothideomycetes incertae sedis</taxon>
        <taxon>Phaeotrichales</taxon>
        <taxon>Phaeotrichaceae</taxon>
        <taxon>Trichodelitschia</taxon>
    </lineage>
</organism>
<gene>
    <name evidence="2" type="ORF">EJ06DRAFT_526768</name>
</gene>
<feature type="region of interest" description="Disordered" evidence="1">
    <location>
        <begin position="69"/>
        <end position="94"/>
    </location>
</feature>
<accession>A0A6G1I942</accession>
<reference evidence="2" key="1">
    <citation type="journal article" date="2020" name="Stud. Mycol.">
        <title>101 Dothideomycetes genomes: a test case for predicting lifestyles and emergence of pathogens.</title>
        <authorList>
            <person name="Haridas S."/>
            <person name="Albert R."/>
            <person name="Binder M."/>
            <person name="Bloem J."/>
            <person name="Labutti K."/>
            <person name="Salamov A."/>
            <person name="Andreopoulos B."/>
            <person name="Baker S."/>
            <person name="Barry K."/>
            <person name="Bills G."/>
            <person name="Bluhm B."/>
            <person name="Cannon C."/>
            <person name="Castanera R."/>
            <person name="Culley D."/>
            <person name="Daum C."/>
            <person name="Ezra D."/>
            <person name="Gonzalez J."/>
            <person name="Henrissat B."/>
            <person name="Kuo A."/>
            <person name="Liang C."/>
            <person name="Lipzen A."/>
            <person name="Lutzoni F."/>
            <person name="Magnuson J."/>
            <person name="Mondo S."/>
            <person name="Nolan M."/>
            <person name="Ohm R."/>
            <person name="Pangilinan J."/>
            <person name="Park H.-J."/>
            <person name="Ramirez L."/>
            <person name="Alfaro M."/>
            <person name="Sun H."/>
            <person name="Tritt A."/>
            <person name="Yoshinaga Y."/>
            <person name="Zwiers L.-H."/>
            <person name="Turgeon B."/>
            <person name="Goodwin S."/>
            <person name="Spatafora J."/>
            <person name="Crous P."/>
            <person name="Grigoriev I."/>
        </authorList>
    </citation>
    <scope>NUCLEOTIDE SEQUENCE</scope>
    <source>
        <strain evidence="2">CBS 262.69</strain>
    </source>
</reference>
<keyword evidence="3" id="KW-1185">Reference proteome</keyword>
<protein>
    <submittedName>
        <fullName evidence="2">Uncharacterized protein</fullName>
    </submittedName>
</protein>
<dbReference type="Proteomes" id="UP000799640">
    <property type="component" value="Unassembled WGS sequence"/>
</dbReference>
<evidence type="ECO:0000313" key="2">
    <source>
        <dbReference type="EMBL" id="KAF2404694.1"/>
    </source>
</evidence>
<sequence length="94" mass="10090">MALDEKYSPCWQSIRQPPWKPCLFIDVSPSRNYSLGDLNNSRAVAKTGASPTFNTLSIAIGGLHLADQDAGTQAGRSTRGLKSSPGYAKTHVRG</sequence>
<name>A0A6G1I942_9PEZI</name>
<evidence type="ECO:0000256" key="1">
    <source>
        <dbReference type="SAM" id="MobiDB-lite"/>
    </source>
</evidence>
<evidence type="ECO:0000313" key="3">
    <source>
        <dbReference type="Proteomes" id="UP000799640"/>
    </source>
</evidence>
<dbReference type="AlphaFoldDB" id="A0A6G1I942"/>